<sequence>MKEKNHEIAKLIQFFGNQNITSKALGVSQSAIRQWLNKKTKIERYFAILAEKATDGEIKAIHQ</sequence>
<protein>
    <submittedName>
        <fullName evidence="1">Uncharacterized protein</fullName>
    </submittedName>
</protein>
<dbReference type="GO" id="GO:0003677">
    <property type="term" value="F:DNA binding"/>
    <property type="evidence" value="ECO:0007669"/>
    <property type="project" value="InterPro"/>
</dbReference>
<dbReference type="OrthoDB" id="7007021at2"/>
<evidence type="ECO:0000313" key="2">
    <source>
        <dbReference type="Proteomes" id="UP000023795"/>
    </source>
</evidence>
<organism evidence="1 2">
    <name type="scientific">Moraxella macacae 0408225</name>
    <dbReference type="NCBI Taxonomy" id="1230338"/>
    <lineage>
        <taxon>Bacteria</taxon>
        <taxon>Pseudomonadati</taxon>
        <taxon>Pseudomonadota</taxon>
        <taxon>Gammaproteobacteria</taxon>
        <taxon>Moraxellales</taxon>
        <taxon>Moraxellaceae</taxon>
        <taxon>Moraxella</taxon>
    </lineage>
</organism>
<evidence type="ECO:0000313" key="1">
    <source>
        <dbReference type="EMBL" id="ELA08580.1"/>
    </source>
</evidence>
<dbReference type="SUPFAM" id="SSF47413">
    <property type="entry name" value="lambda repressor-like DNA-binding domains"/>
    <property type="match status" value="1"/>
</dbReference>
<dbReference type="Gene3D" id="1.10.260.40">
    <property type="entry name" value="lambda repressor-like DNA-binding domains"/>
    <property type="match status" value="1"/>
</dbReference>
<dbReference type="EMBL" id="ANIN01000002">
    <property type="protein sequence ID" value="ELA08580.1"/>
    <property type="molecule type" value="Genomic_DNA"/>
</dbReference>
<accession>L2F6S1</accession>
<proteinExistence type="predicted"/>
<gene>
    <name evidence="1" type="ORF">MOMA_08461</name>
</gene>
<dbReference type="InterPro" id="IPR010982">
    <property type="entry name" value="Lambda_DNA-bd_dom_sf"/>
</dbReference>
<dbReference type="RefSeq" id="WP_009502138.1">
    <property type="nucleotide sequence ID" value="NZ_ANIN01000002.1"/>
</dbReference>
<dbReference type="Pfam" id="PF14549">
    <property type="entry name" value="P22_Cro"/>
    <property type="match status" value="1"/>
</dbReference>
<comment type="caution">
    <text evidence="1">The sequence shown here is derived from an EMBL/GenBank/DDBJ whole genome shotgun (WGS) entry which is preliminary data.</text>
</comment>
<dbReference type="PATRIC" id="fig|1230338.3.peg.1812"/>
<dbReference type="AlphaFoldDB" id="L2F6S1"/>
<reference evidence="1 2" key="1">
    <citation type="journal article" date="2013" name="Genome Announc.">
        <title>Genome Sequence of Moraxella macacae 0408225, a Novel Bacterial Species Isolated from a Cynomolgus Macaque with Epistaxis.</title>
        <authorList>
            <person name="Ladner J.T."/>
            <person name="Whitehouse C.A."/>
            <person name="Koroleva G.I."/>
            <person name="Palacios G.F."/>
        </authorList>
    </citation>
    <scope>NUCLEOTIDE SEQUENCE [LARGE SCALE GENOMIC DNA]</scope>
    <source>
        <strain evidence="1 2">0408225</strain>
    </source>
</reference>
<keyword evidence="2" id="KW-1185">Reference proteome</keyword>
<name>L2F6S1_9GAMM</name>
<dbReference type="Proteomes" id="UP000023795">
    <property type="component" value="Unassembled WGS sequence"/>
</dbReference>